<accession>A0AAP4EEH1</accession>
<dbReference type="EMBL" id="JARVUX010000007">
    <property type="protein sequence ID" value="MDH2337052.1"/>
    <property type="molecule type" value="Genomic_DNA"/>
</dbReference>
<sequence length="172" mass="20309">MIKVKSKQYISNEMIEKLEKELSKKCNEEVVIFPYGLEIMDSSISLKECSVREYEGLEKDCDKSFIEEMIDVEEEQSENNLVINVSAKIDEESFEILKKKIIEIKKELNNEKICEVIIKDTYIYDYICSMGENANIDFIKDQWNKISNGFNFVIKFKDEYYSVEKFNEVIRG</sequence>
<name>A0AAP4EEH1_CLOPF</name>
<gene>
    <name evidence="1" type="ORF">QDQ28_12765</name>
</gene>
<comment type="caution">
    <text evidence="1">The sequence shown here is derived from an EMBL/GenBank/DDBJ whole genome shotgun (WGS) entry which is preliminary data.</text>
</comment>
<dbReference type="AlphaFoldDB" id="A0AAP4EEH1"/>
<evidence type="ECO:0000313" key="1">
    <source>
        <dbReference type="EMBL" id="MDH2337052.1"/>
    </source>
</evidence>
<protein>
    <submittedName>
        <fullName evidence="1">Uncharacterized protein</fullName>
    </submittedName>
</protein>
<organism evidence="1 2">
    <name type="scientific">Clostridium perfringens</name>
    <dbReference type="NCBI Taxonomy" id="1502"/>
    <lineage>
        <taxon>Bacteria</taxon>
        <taxon>Bacillati</taxon>
        <taxon>Bacillota</taxon>
        <taxon>Clostridia</taxon>
        <taxon>Eubacteriales</taxon>
        <taxon>Clostridiaceae</taxon>
        <taxon>Clostridium</taxon>
    </lineage>
</organism>
<dbReference type="Proteomes" id="UP001222958">
    <property type="component" value="Unassembled WGS sequence"/>
</dbReference>
<evidence type="ECO:0000313" key="2">
    <source>
        <dbReference type="Proteomes" id="UP001222958"/>
    </source>
</evidence>
<dbReference type="RefSeq" id="WP_279858053.1">
    <property type="nucleotide sequence ID" value="NZ_JARVUX010000007.1"/>
</dbReference>
<proteinExistence type="predicted"/>
<reference evidence="1" key="1">
    <citation type="submission" date="2023-04" db="EMBL/GenBank/DDBJ databases">
        <title>Epidemiological investigation of Clostridium perfringens isolated from cattle.</title>
        <authorList>
            <person name="Tian R."/>
        </authorList>
    </citation>
    <scope>NUCLEOTIDE SEQUENCE</scope>
    <source>
        <strain evidence="1">ZWCP172</strain>
    </source>
</reference>